<dbReference type="RefSeq" id="WP_209238160.1">
    <property type="nucleotide sequence ID" value="NZ_JADKMA010000015.1"/>
</dbReference>
<evidence type="ECO:0000313" key="2">
    <source>
        <dbReference type="Proteomes" id="UP001519064"/>
    </source>
</evidence>
<name>A0ABS3X6R4_9ACTN</name>
<accession>A0ABS3X6R4</accession>
<proteinExistence type="predicted"/>
<protein>
    <submittedName>
        <fullName evidence="1">Uncharacterized protein</fullName>
    </submittedName>
</protein>
<comment type="caution">
    <text evidence="1">The sequence shown here is derived from an EMBL/GenBank/DDBJ whole genome shotgun (WGS) entry which is preliminary data.</text>
</comment>
<reference evidence="1 2" key="1">
    <citation type="submission" date="2020-11" db="EMBL/GenBank/DDBJ databases">
        <title>Streptomyces spirodelae sp. nov., isolated from duckweed.</title>
        <authorList>
            <person name="Saimee Y."/>
            <person name="Duangmal K."/>
        </authorList>
    </citation>
    <scope>NUCLEOTIDE SEQUENCE [LARGE SCALE GENOMIC DNA]</scope>
    <source>
        <strain evidence="1 2">S16-07</strain>
    </source>
</reference>
<evidence type="ECO:0000313" key="1">
    <source>
        <dbReference type="EMBL" id="MBO8191067.1"/>
    </source>
</evidence>
<dbReference type="Proteomes" id="UP001519064">
    <property type="component" value="Unassembled WGS sequence"/>
</dbReference>
<sequence>MQLEWARPGVLRATAHIYEFSALVAAARHVAESAPPGIPAEALDGLRKVLADYDAQAEQLREDAPAEPRRR</sequence>
<organism evidence="1 2">
    <name type="scientific">Streptomyces oryzae</name>
    <dbReference type="NCBI Taxonomy" id="1434886"/>
    <lineage>
        <taxon>Bacteria</taxon>
        <taxon>Bacillati</taxon>
        <taxon>Actinomycetota</taxon>
        <taxon>Actinomycetes</taxon>
        <taxon>Kitasatosporales</taxon>
        <taxon>Streptomycetaceae</taxon>
        <taxon>Streptomyces</taxon>
    </lineage>
</organism>
<dbReference type="EMBL" id="JADKMA010000015">
    <property type="protein sequence ID" value="MBO8191067.1"/>
    <property type="molecule type" value="Genomic_DNA"/>
</dbReference>
<gene>
    <name evidence="1" type="ORF">ITI46_05050</name>
</gene>
<keyword evidence="2" id="KW-1185">Reference proteome</keyword>